<dbReference type="AlphaFoldDB" id="A0A1H6FLG1"/>
<sequence>MSSEEQTVPAVPTLPHGVLRRALDVLLACLGLALAAPLLAVAAIAIKLDSAGPVLYRQRRVGYGGRPFELFKLRTMVVGAERIGAGIYVTADDPRITRVGRVLRRWSLDELPNLINVLRGEMAIVGPRPTVAQQVVRYSDRQRRRLAVKPGITGWAQIHGRTELPWPERIELDLWYVENRSLWLDLRIIARTVWLIVSGHGLYSSDPQQGFAADQGDRAGASVPPPTPGTTDSSAISERPHARPGARADT</sequence>
<evidence type="ECO:0000256" key="2">
    <source>
        <dbReference type="SAM" id="MobiDB-lite"/>
    </source>
</evidence>
<evidence type="ECO:0000259" key="4">
    <source>
        <dbReference type="Pfam" id="PF02397"/>
    </source>
</evidence>
<keyword evidence="5" id="KW-0808">Transferase</keyword>
<dbReference type="InterPro" id="IPR003362">
    <property type="entry name" value="Bact_transf"/>
</dbReference>
<keyword evidence="6" id="KW-1185">Reference proteome</keyword>
<keyword evidence="3" id="KW-1133">Transmembrane helix</keyword>
<gene>
    <name evidence="5" type="ORF">SAMN02745716_0618</name>
</gene>
<feature type="region of interest" description="Disordered" evidence="2">
    <location>
        <begin position="208"/>
        <end position="250"/>
    </location>
</feature>
<dbReference type="EMBL" id="FNWJ01000001">
    <property type="protein sequence ID" value="SEH10968.1"/>
    <property type="molecule type" value="Genomic_DNA"/>
</dbReference>
<feature type="domain" description="Bacterial sugar transferase" evidence="4">
    <location>
        <begin position="20"/>
        <end position="197"/>
    </location>
</feature>
<feature type="transmembrane region" description="Helical" evidence="3">
    <location>
        <begin position="25"/>
        <end position="48"/>
    </location>
</feature>
<evidence type="ECO:0000256" key="1">
    <source>
        <dbReference type="ARBA" id="ARBA00006464"/>
    </source>
</evidence>
<dbReference type="Proteomes" id="UP000222056">
    <property type="component" value="Unassembled WGS sequence"/>
</dbReference>
<keyword evidence="3" id="KW-0472">Membrane</keyword>
<dbReference type="PANTHER" id="PTHR30576:SF0">
    <property type="entry name" value="UNDECAPRENYL-PHOSPHATE N-ACETYLGALACTOSAMINYL 1-PHOSPHATE TRANSFERASE-RELATED"/>
    <property type="match status" value="1"/>
</dbReference>
<dbReference type="STRING" id="29539.SAMN02745716_0618"/>
<evidence type="ECO:0000313" key="5">
    <source>
        <dbReference type="EMBL" id="SEH10968.1"/>
    </source>
</evidence>
<evidence type="ECO:0000313" key="6">
    <source>
        <dbReference type="Proteomes" id="UP000222056"/>
    </source>
</evidence>
<keyword evidence="3" id="KW-0812">Transmembrane</keyword>
<name>A0A1H6FLG1_THEAL</name>
<reference evidence="6" key="1">
    <citation type="submission" date="2016-10" db="EMBL/GenBank/DDBJ databases">
        <authorList>
            <person name="Varghese N."/>
            <person name="Submissions S."/>
        </authorList>
    </citation>
    <scope>NUCLEOTIDE SEQUENCE [LARGE SCALE GENOMIC DNA]</scope>
    <source>
        <strain evidence="6">ATCC 35263</strain>
    </source>
</reference>
<accession>A0A1H6FLG1</accession>
<comment type="similarity">
    <text evidence="1">Belongs to the bacterial sugar transferase family.</text>
</comment>
<proteinExistence type="inferred from homology"/>
<evidence type="ECO:0000256" key="3">
    <source>
        <dbReference type="SAM" id="Phobius"/>
    </source>
</evidence>
<dbReference type="GO" id="GO:0016780">
    <property type="term" value="F:phosphotransferase activity, for other substituted phosphate groups"/>
    <property type="evidence" value="ECO:0007669"/>
    <property type="project" value="TreeGrafter"/>
</dbReference>
<feature type="compositionally biased region" description="Basic and acidic residues" evidence="2">
    <location>
        <begin position="238"/>
        <end position="250"/>
    </location>
</feature>
<organism evidence="5 6">
    <name type="scientific">Thermoleophilum album</name>
    <dbReference type="NCBI Taxonomy" id="29539"/>
    <lineage>
        <taxon>Bacteria</taxon>
        <taxon>Bacillati</taxon>
        <taxon>Actinomycetota</taxon>
        <taxon>Thermoleophilia</taxon>
        <taxon>Thermoleophilales</taxon>
        <taxon>Thermoleophilaceae</taxon>
        <taxon>Thermoleophilum</taxon>
    </lineage>
</organism>
<dbReference type="PANTHER" id="PTHR30576">
    <property type="entry name" value="COLANIC BIOSYNTHESIS UDP-GLUCOSE LIPID CARRIER TRANSFERASE"/>
    <property type="match status" value="1"/>
</dbReference>
<dbReference type="Pfam" id="PF02397">
    <property type="entry name" value="Bac_transf"/>
    <property type="match status" value="1"/>
</dbReference>
<protein>
    <submittedName>
        <fullName evidence="5">Sugar transferase involved in LPS biosynthesis (Colanic, teichoic acid)</fullName>
    </submittedName>
</protein>